<feature type="region of interest" description="Disordered" evidence="1">
    <location>
        <begin position="291"/>
        <end position="361"/>
    </location>
</feature>
<reference evidence="3 4" key="1">
    <citation type="submission" date="2021-01" db="EMBL/GenBank/DDBJ databases">
        <title>Actinoplanes sp. nov. LDG1-01 isolated from lichen.</title>
        <authorList>
            <person name="Saeng-In P."/>
            <person name="Phongsopitanun W."/>
            <person name="Kanchanasin P."/>
            <person name="Yuki M."/>
            <person name="Kudo T."/>
            <person name="Ohkuma M."/>
            <person name="Tanasupawat S."/>
        </authorList>
    </citation>
    <scope>NUCLEOTIDE SEQUENCE [LARGE SCALE GENOMIC DNA]</scope>
    <source>
        <strain evidence="3 4">LDG1-01</strain>
    </source>
</reference>
<feature type="compositionally biased region" description="Low complexity" evidence="1">
    <location>
        <begin position="301"/>
        <end position="334"/>
    </location>
</feature>
<dbReference type="Pfam" id="PF22564">
    <property type="entry name" value="HAAS"/>
    <property type="match status" value="1"/>
</dbReference>
<sequence length="361" mass="37988">MNSTAQDEITEYVERVRAALADLPEATRAELLEDLPEHLAEIRAEDTVTLTDRLGTPEAYAAELRGTATGYVGGFPDPPKSPWVTPAEVRTQVMKVLGPADVKIGPLIGYPKASDFLALLRPAWWVLRGYLAAMALAYLFDASGNEPGLLPRVGGSTLVALILLAGCVFASILIGQRRLGRAGWPRYVLRFGSVFLVLFAIGGFFNADSDVRDPGYSDAGYSGGGNPYDYITDVFVYDSTGKLVPGARLFDQDGSPIQMGNAWCDNPNTGESFHSRSMGYPYCPEAAPFGSPNATPSANRTATPEPDAAATAEPGATVTPDATATPGATVTPGASVTEPADAPTTKPARPAPSASFLDGGR</sequence>
<protein>
    <submittedName>
        <fullName evidence="3">Uncharacterized protein</fullName>
    </submittedName>
</protein>
<dbReference type="EMBL" id="JAENHO010000006">
    <property type="protein sequence ID" value="MBL7256900.1"/>
    <property type="molecule type" value="Genomic_DNA"/>
</dbReference>
<keyword evidence="2" id="KW-0812">Transmembrane</keyword>
<feature type="transmembrane region" description="Helical" evidence="2">
    <location>
        <begin position="187"/>
        <end position="205"/>
    </location>
</feature>
<organism evidence="3 4">
    <name type="scientific">Paractinoplanes lichenicola</name>
    <dbReference type="NCBI Taxonomy" id="2802976"/>
    <lineage>
        <taxon>Bacteria</taxon>
        <taxon>Bacillati</taxon>
        <taxon>Actinomycetota</taxon>
        <taxon>Actinomycetes</taxon>
        <taxon>Micromonosporales</taxon>
        <taxon>Micromonosporaceae</taxon>
        <taxon>Paractinoplanes</taxon>
    </lineage>
</organism>
<keyword evidence="2" id="KW-1133">Transmembrane helix</keyword>
<evidence type="ECO:0000256" key="1">
    <source>
        <dbReference type="SAM" id="MobiDB-lite"/>
    </source>
</evidence>
<dbReference type="RefSeq" id="WP_202993515.1">
    <property type="nucleotide sequence ID" value="NZ_JAENHO010000006.1"/>
</dbReference>
<proteinExistence type="predicted"/>
<dbReference type="Proteomes" id="UP000598996">
    <property type="component" value="Unassembled WGS sequence"/>
</dbReference>
<accession>A0ABS1VQ85</accession>
<evidence type="ECO:0000256" key="2">
    <source>
        <dbReference type="SAM" id="Phobius"/>
    </source>
</evidence>
<gene>
    <name evidence="3" type="ORF">JKJ07_21610</name>
</gene>
<keyword evidence="4" id="KW-1185">Reference proteome</keyword>
<comment type="caution">
    <text evidence="3">The sequence shown here is derived from an EMBL/GenBank/DDBJ whole genome shotgun (WGS) entry which is preliminary data.</text>
</comment>
<evidence type="ECO:0000313" key="3">
    <source>
        <dbReference type="EMBL" id="MBL7256900.1"/>
    </source>
</evidence>
<name>A0ABS1VQ85_9ACTN</name>
<keyword evidence="2" id="KW-0472">Membrane</keyword>
<feature type="transmembrane region" description="Helical" evidence="2">
    <location>
        <begin position="152"/>
        <end position="175"/>
    </location>
</feature>
<evidence type="ECO:0000313" key="4">
    <source>
        <dbReference type="Proteomes" id="UP000598996"/>
    </source>
</evidence>
<feature type="transmembrane region" description="Helical" evidence="2">
    <location>
        <begin position="122"/>
        <end position="140"/>
    </location>
</feature>